<dbReference type="OrthoDB" id="9802896at2"/>
<dbReference type="Proteomes" id="UP000199648">
    <property type="component" value="Unassembled WGS sequence"/>
</dbReference>
<name>A0A1G5PZN4_9GAMM</name>
<sequence>MYRLNRRQFLGLCSAGGLLATRLVGATEDPIRIGITPVFLTEQTSLLREWRDYLHERLGRPVLFVQRDTYREIVGNLLSRQLDFAWICGYPYVQHRNELALTATPLYEDEPLYRAFFIVPARDLHTRSIVDLKGGVFAYADPDSNSGFLVPRFTVKEHGADPNHFFRKTFFTAGHRNAIEAVSTGLADGAYVDGYVWNTLAKINSDITGRTRIVARSRAFAFPPIVGGPAISKALNERMQRVLVGMSQDQNASPLLQRLNLDGFAVPEAGAYDAIAVMARKVGEVPRVP</sequence>
<dbReference type="AlphaFoldDB" id="A0A1G5PZN4"/>
<dbReference type="PANTHER" id="PTHR35841:SF1">
    <property type="entry name" value="PHOSPHONATES-BINDING PERIPLASMIC PROTEIN"/>
    <property type="match status" value="1"/>
</dbReference>
<organism evidence="1 2">
    <name type="scientific">Thiohalomonas denitrificans</name>
    <dbReference type="NCBI Taxonomy" id="415747"/>
    <lineage>
        <taxon>Bacteria</taxon>
        <taxon>Pseudomonadati</taxon>
        <taxon>Pseudomonadota</taxon>
        <taxon>Gammaproteobacteria</taxon>
        <taxon>Thiohalomonadales</taxon>
        <taxon>Thiohalomonadaceae</taxon>
        <taxon>Thiohalomonas</taxon>
    </lineage>
</organism>
<dbReference type="RefSeq" id="WP_092993342.1">
    <property type="nucleotide sequence ID" value="NZ_FMWD01000003.1"/>
</dbReference>
<dbReference type="CDD" id="cd13571">
    <property type="entry name" value="PBP2_PnhD_1"/>
    <property type="match status" value="1"/>
</dbReference>
<dbReference type="Pfam" id="PF12974">
    <property type="entry name" value="Phosphonate-bd"/>
    <property type="match status" value="1"/>
</dbReference>
<proteinExistence type="predicted"/>
<reference evidence="1 2" key="1">
    <citation type="submission" date="2016-10" db="EMBL/GenBank/DDBJ databases">
        <authorList>
            <person name="de Groot N.N."/>
        </authorList>
    </citation>
    <scope>NUCLEOTIDE SEQUENCE [LARGE SCALE GENOMIC DNA]</scope>
    <source>
        <strain evidence="1 2">HLD2</strain>
    </source>
</reference>
<evidence type="ECO:0000313" key="1">
    <source>
        <dbReference type="EMBL" id="SCZ54529.1"/>
    </source>
</evidence>
<accession>A0A1G5PZN4</accession>
<dbReference type="PANTHER" id="PTHR35841">
    <property type="entry name" value="PHOSPHONATES-BINDING PERIPLASMIC PROTEIN"/>
    <property type="match status" value="1"/>
</dbReference>
<dbReference type="Gene3D" id="3.40.190.10">
    <property type="entry name" value="Periplasmic binding protein-like II"/>
    <property type="match status" value="2"/>
</dbReference>
<dbReference type="STRING" id="415747.SAMN03097708_00985"/>
<protein>
    <submittedName>
        <fullName evidence="1">Phosphonate transport system substrate-binding protein</fullName>
    </submittedName>
</protein>
<gene>
    <name evidence="1" type="ORF">SAMN03097708_00985</name>
</gene>
<dbReference type="SUPFAM" id="SSF53850">
    <property type="entry name" value="Periplasmic binding protein-like II"/>
    <property type="match status" value="1"/>
</dbReference>
<evidence type="ECO:0000313" key="2">
    <source>
        <dbReference type="Proteomes" id="UP000199648"/>
    </source>
</evidence>
<dbReference type="EMBL" id="FMWD01000003">
    <property type="protein sequence ID" value="SCZ54529.1"/>
    <property type="molecule type" value="Genomic_DNA"/>
</dbReference>
<keyword evidence="2" id="KW-1185">Reference proteome</keyword>